<reference evidence="1 2" key="1">
    <citation type="journal article" date="2016" name="Nat. Commun.">
        <title>Thousands of microbial genomes shed light on interconnected biogeochemical processes in an aquifer system.</title>
        <authorList>
            <person name="Anantharaman K."/>
            <person name="Brown C.T."/>
            <person name="Hug L.A."/>
            <person name="Sharon I."/>
            <person name="Castelle C.J."/>
            <person name="Probst A.J."/>
            <person name="Thomas B.C."/>
            <person name="Singh A."/>
            <person name="Wilkins M.J."/>
            <person name="Karaoz U."/>
            <person name="Brodie E.L."/>
            <person name="Williams K.H."/>
            <person name="Hubbard S.S."/>
            <person name="Banfield J.F."/>
        </authorList>
    </citation>
    <scope>NUCLEOTIDE SEQUENCE [LARGE SCALE GENOMIC DNA]</scope>
</reference>
<name>A0A1F5H6C3_9BACT</name>
<gene>
    <name evidence="1" type="ORF">A3B54_02430</name>
</gene>
<comment type="caution">
    <text evidence="1">The sequence shown here is derived from an EMBL/GenBank/DDBJ whole genome shotgun (WGS) entry which is preliminary data.</text>
</comment>
<dbReference type="Proteomes" id="UP000177039">
    <property type="component" value="Unassembled WGS sequence"/>
</dbReference>
<organism evidence="1 2">
    <name type="scientific">Candidatus Curtissbacteria bacterium RIFCSPLOWO2_01_FULL_42_50</name>
    <dbReference type="NCBI Taxonomy" id="1797730"/>
    <lineage>
        <taxon>Bacteria</taxon>
        <taxon>Candidatus Curtissiibacteriota</taxon>
    </lineage>
</organism>
<dbReference type="AlphaFoldDB" id="A0A1F5H6C3"/>
<dbReference type="EMBL" id="MFBT01000013">
    <property type="protein sequence ID" value="OGD99584.1"/>
    <property type="molecule type" value="Genomic_DNA"/>
</dbReference>
<proteinExistence type="predicted"/>
<evidence type="ECO:0000313" key="2">
    <source>
        <dbReference type="Proteomes" id="UP000177039"/>
    </source>
</evidence>
<evidence type="ECO:0000313" key="1">
    <source>
        <dbReference type="EMBL" id="OGD99584.1"/>
    </source>
</evidence>
<sequence length="444" mass="49898">MDSPFTSTPGVGVALHPRGVLIKAEPVFWEIPKEFKGIMGYNPRHDIQDYLDLKSLNGKIPPEEYAQLLIQTNNRTKRQIEKALGERFGVEKSTIEYFIVTDGRLYSPDYPGPIVEEYEKGRRFLTTNGSTETERETAEVEGIAKIQELFTNTSEVSPGSSEVEEAKIIVISPQSPEGSLYTENLFDVYQKKSGKINMTRYHSTHSLESFLKAAQAVSPQFRDPSEGLNAAFFLKTPIRSQKSLEEILAVFGFDKSAQKYQVNQQIIEACTPFILAYIRTLIENPLDIEKIKLTLNAIYNVADLTEKQLREEKKTTYATCFLRGPTSKREFEFSEVGPQNTNNLINHFGRQPVRPVARGCPGGQKGFNVSQPPLLKQLARAIGAKSVLDFAPFTDDEDEDTSDFQCPGWKVDPETDKKEKCTYIIRYGSGVRKCPECGMEATCG</sequence>
<accession>A0A1F5H6C3</accession>
<protein>
    <submittedName>
        <fullName evidence="1">Uncharacterized protein</fullName>
    </submittedName>
</protein>